<feature type="transmembrane region" description="Helical" evidence="1">
    <location>
        <begin position="12"/>
        <end position="29"/>
    </location>
</feature>
<feature type="transmembrane region" description="Helical" evidence="1">
    <location>
        <begin position="93"/>
        <end position="113"/>
    </location>
</feature>
<dbReference type="AlphaFoldDB" id="A0A1F7HGT1"/>
<keyword evidence="1" id="KW-1133">Transmembrane helix</keyword>
<feature type="transmembrane region" description="Helical" evidence="1">
    <location>
        <begin position="169"/>
        <end position="198"/>
    </location>
</feature>
<proteinExistence type="predicted"/>
<evidence type="ECO:0000313" key="2">
    <source>
        <dbReference type="EMBL" id="OGK30450.1"/>
    </source>
</evidence>
<feature type="transmembrane region" description="Helical" evidence="1">
    <location>
        <begin position="210"/>
        <end position="228"/>
    </location>
</feature>
<feature type="transmembrane region" description="Helical" evidence="1">
    <location>
        <begin position="327"/>
        <end position="345"/>
    </location>
</feature>
<feature type="transmembrane region" description="Helical" evidence="1">
    <location>
        <begin position="145"/>
        <end position="163"/>
    </location>
</feature>
<reference evidence="2 3" key="1">
    <citation type="journal article" date="2016" name="Nat. Commun.">
        <title>Thousands of microbial genomes shed light on interconnected biogeochemical processes in an aquifer system.</title>
        <authorList>
            <person name="Anantharaman K."/>
            <person name="Brown C.T."/>
            <person name="Hug L.A."/>
            <person name="Sharon I."/>
            <person name="Castelle C.J."/>
            <person name="Probst A.J."/>
            <person name="Thomas B.C."/>
            <person name="Singh A."/>
            <person name="Wilkins M.J."/>
            <person name="Karaoz U."/>
            <person name="Brodie E.L."/>
            <person name="Williams K.H."/>
            <person name="Hubbard S.S."/>
            <person name="Banfield J.F."/>
        </authorList>
    </citation>
    <scope>NUCLEOTIDE SEQUENCE [LARGE SCALE GENOMIC DNA]</scope>
</reference>
<comment type="caution">
    <text evidence="2">The sequence shown here is derived from an EMBL/GenBank/DDBJ whole genome shotgun (WGS) entry which is preliminary data.</text>
</comment>
<feature type="transmembrane region" description="Helical" evidence="1">
    <location>
        <begin position="269"/>
        <end position="290"/>
    </location>
</feature>
<feature type="transmembrane region" description="Helical" evidence="1">
    <location>
        <begin position="357"/>
        <end position="375"/>
    </location>
</feature>
<accession>A0A1F7HGT1</accession>
<evidence type="ECO:0000256" key="1">
    <source>
        <dbReference type="SAM" id="Phobius"/>
    </source>
</evidence>
<feature type="transmembrane region" description="Helical" evidence="1">
    <location>
        <begin position="119"/>
        <end position="138"/>
    </location>
</feature>
<dbReference type="EMBL" id="MFZV01000044">
    <property type="protein sequence ID" value="OGK30450.1"/>
    <property type="molecule type" value="Genomic_DNA"/>
</dbReference>
<evidence type="ECO:0000313" key="3">
    <source>
        <dbReference type="Proteomes" id="UP000177199"/>
    </source>
</evidence>
<name>A0A1F7HGT1_9BACT</name>
<keyword evidence="1" id="KW-0472">Membrane</keyword>
<feature type="transmembrane region" description="Helical" evidence="1">
    <location>
        <begin position="68"/>
        <end position="86"/>
    </location>
</feature>
<keyword evidence="1" id="KW-0812">Transmembrane</keyword>
<protein>
    <recommendedName>
        <fullName evidence="4">Glycosyltransferase RgtA/B/C/D-like domain-containing protein</fullName>
    </recommendedName>
</protein>
<dbReference type="Proteomes" id="UP000177199">
    <property type="component" value="Unassembled WGS sequence"/>
</dbReference>
<gene>
    <name evidence="2" type="ORF">A3F29_00400</name>
</gene>
<organism evidence="2 3">
    <name type="scientific">Candidatus Roizmanbacteria bacterium RIFCSPHIGHO2_12_FULL_33_9</name>
    <dbReference type="NCBI Taxonomy" id="1802045"/>
    <lineage>
        <taxon>Bacteria</taxon>
        <taxon>Candidatus Roizmaniibacteriota</taxon>
    </lineage>
</organism>
<sequence>MELIKKINKHQYILLLILLFFIFVFTRSYQFESRHQFTWDQVDNAWVAKDAIIDNKFPLVGMEAKKNSGFYIGPLYYYYILPFYLLTNLDPIASFYIATFTSLITFLVLFYFFKKMFSIYFAIVAVFIYTFSSSFIIFDRIQWPVNFIIPISLFIFFSLYKILMGELKFILWLGILLGLSLHINFTSVLFLIMSIFVVPFIKFNKKTFKYLLISFFLFMLFLILNLIYELTVKDVSFNLINYLNQNFHGFHIRRFFQISGDSLISFEKVLSFPSLKFLKFFLIPIFLIIYNFKKRSKEKLSLSFLVAVWFLVPWITFSTYRGEISDYYFSLTVPMALLICTYLTIEIFKIKNYLTKLIFIIFWSYFIVFNFNIFMKSRIEGLDYHKKIVKEDIRNGRVVDFVEGNPQSYIYYYYTEIKNNLSY</sequence>
<feature type="transmembrane region" description="Helical" evidence="1">
    <location>
        <begin position="302"/>
        <end position="321"/>
    </location>
</feature>
<evidence type="ECO:0008006" key="4">
    <source>
        <dbReference type="Google" id="ProtNLM"/>
    </source>
</evidence>